<dbReference type="PRINTS" id="PR00035">
    <property type="entry name" value="HTHGNTR"/>
</dbReference>
<evidence type="ECO:0000313" key="5">
    <source>
        <dbReference type="EMBL" id="MDR5896169.1"/>
    </source>
</evidence>
<dbReference type="Proteomes" id="UP001269375">
    <property type="component" value="Unassembled WGS sequence"/>
</dbReference>
<accession>A0ABU1GVZ0</accession>
<dbReference type="RefSeq" id="WP_251594597.1">
    <property type="nucleotide sequence ID" value="NZ_JAMLJI010000004.1"/>
</dbReference>
<dbReference type="CDD" id="cd07377">
    <property type="entry name" value="WHTH_GntR"/>
    <property type="match status" value="1"/>
</dbReference>
<dbReference type="EMBL" id="JARWAO010000004">
    <property type="protein sequence ID" value="MDR5896169.1"/>
    <property type="molecule type" value="Genomic_DNA"/>
</dbReference>
<evidence type="ECO:0000256" key="3">
    <source>
        <dbReference type="ARBA" id="ARBA00023163"/>
    </source>
</evidence>
<reference evidence="5 6" key="1">
    <citation type="submission" date="2023-04" db="EMBL/GenBank/DDBJ databases">
        <title>A long-awaited taxogenomic arrangement of the family Halomonadaceae.</title>
        <authorList>
            <person name="De La Haba R."/>
            <person name="Chuvochina M."/>
            <person name="Wittouck S."/>
            <person name="Arahal D.R."/>
            <person name="Sanchez-Porro C."/>
            <person name="Hugenholtz P."/>
            <person name="Ventosa A."/>
        </authorList>
    </citation>
    <scope>NUCLEOTIDE SEQUENCE [LARGE SCALE GENOMIC DNA]</scope>
    <source>
        <strain evidence="5 6">DSM 22428</strain>
    </source>
</reference>
<gene>
    <name evidence="5" type="ORF">QC825_08805</name>
</gene>
<dbReference type="Pfam" id="PF07729">
    <property type="entry name" value="FCD"/>
    <property type="match status" value="1"/>
</dbReference>
<dbReference type="SUPFAM" id="SSF46785">
    <property type="entry name" value="Winged helix' DNA-binding domain"/>
    <property type="match status" value="1"/>
</dbReference>
<evidence type="ECO:0000256" key="2">
    <source>
        <dbReference type="ARBA" id="ARBA00023125"/>
    </source>
</evidence>
<evidence type="ECO:0000259" key="4">
    <source>
        <dbReference type="PROSITE" id="PS50949"/>
    </source>
</evidence>
<dbReference type="InterPro" id="IPR008920">
    <property type="entry name" value="TF_FadR/GntR_C"/>
</dbReference>
<keyword evidence="6" id="KW-1185">Reference proteome</keyword>
<dbReference type="InterPro" id="IPR011711">
    <property type="entry name" value="GntR_C"/>
</dbReference>
<dbReference type="Pfam" id="PF00392">
    <property type="entry name" value="GntR"/>
    <property type="match status" value="1"/>
</dbReference>
<dbReference type="PANTHER" id="PTHR43537">
    <property type="entry name" value="TRANSCRIPTIONAL REGULATOR, GNTR FAMILY"/>
    <property type="match status" value="1"/>
</dbReference>
<dbReference type="InterPro" id="IPR036390">
    <property type="entry name" value="WH_DNA-bd_sf"/>
</dbReference>
<proteinExistence type="predicted"/>
<evidence type="ECO:0000313" key="6">
    <source>
        <dbReference type="Proteomes" id="UP001269375"/>
    </source>
</evidence>
<dbReference type="SMART" id="SM00895">
    <property type="entry name" value="FCD"/>
    <property type="match status" value="1"/>
</dbReference>
<name>A0ABU1GVZ0_9GAMM</name>
<dbReference type="InterPro" id="IPR000524">
    <property type="entry name" value="Tscrpt_reg_HTH_GntR"/>
</dbReference>
<dbReference type="Gene3D" id="1.20.120.530">
    <property type="entry name" value="GntR ligand-binding domain-like"/>
    <property type="match status" value="1"/>
</dbReference>
<dbReference type="PANTHER" id="PTHR43537:SF6">
    <property type="entry name" value="HTH-TYPE TRANSCRIPTIONAL REPRESSOR RSPR"/>
    <property type="match status" value="1"/>
</dbReference>
<protein>
    <submittedName>
        <fullName evidence="5">GntR family transcriptional regulator</fullName>
    </submittedName>
</protein>
<feature type="domain" description="HTH gntR-type" evidence="4">
    <location>
        <begin position="15"/>
        <end position="82"/>
    </location>
</feature>
<evidence type="ECO:0000256" key="1">
    <source>
        <dbReference type="ARBA" id="ARBA00023015"/>
    </source>
</evidence>
<keyword evidence="2" id="KW-0238">DNA-binding</keyword>
<keyword evidence="1" id="KW-0805">Transcription regulation</keyword>
<dbReference type="SMART" id="SM00345">
    <property type="entry name" value="HTH_GNTR"/>
    <property type="match status" value="1"/>
</dbReference>
<sequence length="251" mass="28078">MPTSLRTLWNDITEGSVRQRLITVLRDAIIHMTLEPGQALSEKEIADTFDVSRQPVREAFIRLSEAGLVEVRPQRGTFVVPISEAAVLEAQFIREAIEVAVVRACAEHGLSEAMARELDDLLVRQRRCQTTGDSERFYALDEAFHHTLARAAGHNMAWRITQDAKAQLDRVRYLSMPNTTPLDILIDQHTAIIEAITTADIVGAERMMRAHMREILKSLPNVKAHYPALFDDEAQKTFATAGAGHDQENVG</sequence>
<dbReference type="InterPro" id="IPR036388">
    <property type="entry name" value="WH-like_DNA-bd_sf"/>
</dbReference>
<comment type="caution">
    <text evidence="5">The sequence shown here is derived from an EMBL/GenBank/DDBJ whole genome shotgun (WGS) entry which is preliminary data.</text>
</comment>
<dbReference type="Gene3D" id="1.10.10.10">
    <property type="entry name" value="Winged helix-like DNA-binding domain superfamily/Winged helix DNA-binding domain"/>
    <property type="match status" value="1"/>
</dbReference>
<keyword evidence="3" id="KW-0804">Transcription</keyword>
<dbReference type="PROSITE" id="PS50949">
    <property type="entry name" value="HTH_GNTR"/>
    <property type="match status" value="1"/>
</dbReference>
<organism evidence="5 6">
    <name type="scientific">Larsenimonas suaedae</name>
    <dbReference type="NCBI Taxonomy" id="1851019"/>
    <lineage>
        <taxon>Bacteria</taxon>
        <taxon>Pseudomonadati</taxon>
        <taxon>Pseudomonadota</taxon>
        <taxon>Gammaproteobacteria</taxon>
        <taxon>Oceanospirillales</taxon>
        <taxon>Halomonadaceae</taxon>
        <taxon>Larsenimonas</taxon>
    </lineage>
</organism>
<dbReference type="SUPFAM" id="SSF48008">
    <property type="entry name" value="GntR ligand-binding domain-like"/>
    <property type="match status" value="1"/>
</dbReference>